<dbReference type="EMBL" id="OOIN01000011">
    <property type="protein sequence ID" value="SPO25591.1"/>
    <property type="molecule type" value="Genomic_DNA"/>
</dbReference>
<keyword evidence="4" id="KW-1185">Reference proteome</keyword>
<keyword evidence="2" id="KW-0812">Transmembrane</keyword>
<evidence type="ECO:0000256" key="1">
    <source>
        <dbReference type="SAM" id="MobiDB-lite"/>
    </source>
</evidence>
<protein>
    <submittedName>
        <fullName evidence="3">Uncharacterized protein</fullName>
    </submittedName>
</protein>
<feature type="transmembrane region" description="Helical" evidence="2">
    <location>
        <begin position="135"/>
        <end position="153"/>
    </location>
</feature>
<evidence type="ECO:0000256" key="2">
    <source>
        <dbReference type="SAM" id="Phobius"/>
    </source>
</evidence>
<keyword evidence="2" id="KW-1133">Transmembrane helix</keyword>
<sequence length="161" mass="17147">MTNNSNNNNNNASTPSGSKPSASKPSHEDDTMQPYTDEPVPSYETALREGAGGGVGAGPSDSITAATPSIPAQPTYGCSPYSPHGTARIVIIPAPHCQNPQQFAQMHSAQAQTQALLPTPATMQTPTVRRAKPRFFLALLHGIVIYILINLLVDLTVTRKW</sequence>
<dbReference type="AlphaFoldDB" id="A0A5C3E7V2"/>
<dbReference type="OrthoDB" id="2555577at2759"/>
<dbReference type="Proteomes" id="UP000324022">
    <property type="component" value="Unassembled WGS sequence"/>
</dbReference>
<evidence type="ECO:0000313" key="4">
    <source>
        <dbReference type="Proteomes" id="UP000324022"/>
    </source>
</evidence>
<organism evidence="3 4">
    <name type="scientific">Ustilago trichophora</name>
    <dbReference type="NCBI Taxonomy" id="86804"/>
    <lineage>
        <taxon>Eukaryota</taxon>
        <taxon>Fungi</taxon>
        <taxon>Dikarya</taxon>
        <taxon>Basidiomycota</taxon>
        <taxon>Ustilaginomycotina</taxon>
        <taxon>Ustilaginomycetes</taxon>
        <taxon>Ustilaginales</taxon>
        <taxon>Ustilaginaceae</taxon>
        <taxon>Ustilago</taxon>
    </lineage>
</organism>
<keyword evidence="2" id="KW-0472">Membrane</keyword>
<proteinExistence type="predicted"/>
<gene>
    <name evidence="3" type="ORF">UTRI_03310_B</name>
</gene>
<name>A0A5C3E7V2_9BASI</name>
<reference evidence="3 4" key="1">
    <citation type="submission" date="2018-03" db="EMBL/GenBank/DDBJ databases">
        <authorList>
            <person name="Guldener U."/>
        </authorList>
    </citation>
    <scope>NUCLEOTIDE SEQUENCE [LARGE SCALE GENOMIC DNA]</scope>
    <source>
        <strain evidence="3 4">NBRC100155</strain>
    </source>
</reference>
<accession>A0A5C3E7V2</accession>
<feature type="region of interest" description="Disordered" evidence="1">
    <location>
        <begin position="1"/>
        <end position="77"/>
    </location>
</feature>
<feature type="compositionally biased region" description="Polar residues" evidence="1">
    <location>
        <begin position="61"/>
        <end position="72"/>
    </location>
</feature>
<evidence type="ECO:0000313" key="3">
    <source>
        <dbReference type="EMBL" id="SPO25591.1"/>
    </source>
</evidence>
<feature type="compositionally biased region" description="Low complexity" evidence="1">
    <location>
        <begin position="1"/>
        <end position="24"/>
    </location>
</feature>